<sequence length="59" mass="6442">MASLQTFPIDYEFVGKPGSKNRQIGNAYPPLAAKEVFSEVAKSLQKADEEEMAGHGETQ</sequence>
<dbReference type="GO" id="GO:0008168">
    <property type="term" value="F:methyltransferase activity"/>
    <property type="evidence" value="ECO:0007669"/>
    <property type="project" value="UniProtKB-KW"/>
</dbReference>
<evidence type="ECO:0000256" key="2">
    <source>
        <dbReference type="ARBA" id="ARBA00022679"/>
    </source>
</evidence>
<dbReference type="Proteomes" id="UP000027920">
    <property type="component" value="Unassembled WGS sequence"/>
</dbReference>
<dbReference type="Pfam" id="PF00145">
    <property type="entry name" value="DNA_methylase"/>
    <property type="match status" value="1"/>
</dbReference>
<reference evidence="3 4" key="1">
    <citation type="submission" date="2013-03" db="EMBL/GenBank/DDBJ databases">
        <title>The Genome Sequence of Exophiala aquamarina CBS 119918.</title>
        <authorList>
            <consortium name="The Broad Institute Genomics Platform"/>
            <person name="Cuomo C."/>
            <person name="de Hoog S."/>
            <person name="Gorbushina A."/>
            <person name="Walker B."/>
            <person name="Young S.K."/>
            <person name="Zeng Q."/>
            <person name="Gargeya S."/>
            <person name="Fitzgerald M."/>
            <person name="Haas B."/>
            <person name="Abouelleil A."/>
            <person name="Allen A.W."/>
            <person name="Alvarado L."/>
            <person name="Arachchi H.M."/>
            <person name="Berlin A.M."/>
            <person name="Chapman S.B."/>
            <person name="Gainer-Dewar J."/>
            <person name="Goldberg J."/>
            <person name="Griggs A."/>
            <person name="Gujja S."/>
            <person name="Hansen M."/>
            <person name="Howarth C."/>
            <person name="Imamovic A."/>
            <person name="Ireland A."/>
            <person name="Larimer J."/>
            <person name="McCowan C."/>
            <person name="Murphy C."/>
            <person name="Pearson M."/>
            <person name="Poon T.W."/>
            <person name="Priest M."/>
            <person name="Roberts A."/>
            <person name="Saif S."/>
            <person name="Shea T."/>
            <person name="Sisk P."/>
            <person name="Sykes S."/>
            <person name="Wortman J."/>
            <person name="Nusbaum C."/>
            <person name="Birren B."/>
        </authorList>
    </citation>
    <scope>NUCLEOTIDE SEQUENCE [LARGE SCALE GENOMIC DNA]</scope>
    <source>
        <strain evidence="3 4">CBS 119918</strain>
    </source>
</reference>
<dbReference type="EMBL" id="AMGV01000002">
    <property type="protein sequence ID" value="KEF61270.1"/>
    <property type="molecule type" value="Genomic_DNA"/>
</dbReference>
<dbReference type="AlphaFoldDB" id="A0A072Q083"/>
<dbReference type="GO" id="GO:0032259">
    <property type="term" value="P:methylation"/>
    <property type="evidence" value="ECO:0007669"/>
    <property type="project" value="UniProtKB-KW"/>
</dbReference>
<evidence type="ECO:0000313" key="4">
    <source>
        <dbReference type="Proteomes" id="UP000027920"/>
    </source>
</evidence>
<dbReference type="GeneID" id="25277776"/>
<evidence type="ECO:0008006" key="5">
    <source>
        <dbReference type="Google" id="ProtNLM"/>
    </source>
</evidence>
<dbReference type="InterPro" id="IPR029063">
    <property type="entry name" value="SAM-dependent_MTases_sf"/>
</dbReference>
<keyword evidence="2" id="KW-0808">Transferase</keyword>
<name>A0A072Q083_9EURO</name>
<keyword evidence="1" id="KW-0489">Methyltransferase</keyword>
<gene>
    <name evidence="3" type="ORF">A1O9_02835</name>
</gene>
<dbReference type="InterPro" id="IPR001525">
    <property type="entry name" value="C5_MeTfrase"/>
</dbReference>
<organism evidence="3 4">
    <name type="scientific">Exophiala aquamarina CBS 119918</name>
    <dbReference type="NCBI Taxonomy" id="1182545"/>
    <lineage>
        <taxon>Eukaryota</taxon>
        <taxon>Fungi</taxon>
        <taxon>Dikarya</taxon>
        <taxon>Ascomycota</taxon>
        <taxon>Pezizomycotina</taxon>
        <taxon>Eurotiomycetes</taxon>
        <taxon>Chaetothyriomycetidae</taxon>
        <taxon>Chaetothyriales</taxon>
        <taxon>Herpotrichiellaceae</taxon>
        <taxon>Exophiala</taxon>
    </lineage>
</organism>
<comment type="caution">
    <text evidence="3">The sequence shown here is derived from an EMBL/GenBank/DDBJ whole genome shotgun (WGS) entry which is preliminary data.</text>
</comment>
<dbReference type="OrthoDB" id="414133at2759"/>
<dbReference type="Gene3D" id="3.90.120.10">
    <property type="entry name" value="DNA Methylase, subunit A, domain 2"/>
    <property type="match status" value="1"/>
</dbReference>
<dbReference type="SUPFAM" id="SSF53335">
    <property type="entry name" value="S-adenosyl-L-methionine-dependent methyltransferases"/>
    <property type="match status" value="1"/>
</dbReference>
<dbReference type="HOGENOM" id="CLU_2960741_0_0_1"/>
<protein>
    <recommendedName>
        <fullName evidence="5">DNA (Cytosine-5-)-methyltransferase</fullName>
    </recommendedName>
</protein>
<accession>A0A072Q083</accession>
<keyword evidence="4" id="KW-1185">Reference proteome</keyword>
<proteinExistence type="predicted"/>
<dbReference type="RefSeq" id="XP_013263860.1">
    <property type="nucleotide sequence ID" value="XM_013408406.1"/>
</dbReference>
<evidence type="ECO:0000313" key="3">
    <source>
        <dbReference type="EMBL" id="KEF61270.1"/>
    </source>
</evidence>
<evidence type="ECO:0000256" key="1">
    <source>
        <dbReference type="ARBA" id="ARBA00022603"/>
    </source>
</evidence>
<dbReference type="VEuPathDB" id="FungiDB:A1O9_02835"/>